<reference evidence="1" key="1">
    <citation type="journal article" date="2017" name="Nature">
        <title>The sunflower genome provides insights into oil metabolism, flowering and Asterid evolution.</title>
        <authorList>
            <person name="Badouin H."/>
            <person name="Gouzy J."/>
            <person name="Grassa C.J."/>
            <person name="Murat F."/>
            <person name="Staton S.E."/>
            <person name="Cottret L."/>
            <person name="Lelandais-Briere C."/>
            <person name="Owens G.L."/>
            <person name="Carrere S."/>
            <person name="Mayjonade B."/>
            <person name="Legrand L."/>
            <person name="Gill N."/>
            <person name="Kane N.C."/>
            <person name="Bowers J.E."/>
            <person name="Hubner S."/>
            <person name="Bellec A."/>
            <person name="Berard A."/>
            <person name="Berges H."/>
            <person name="Blanchet N."/>
            <person name="Boniface M.C."/>
            <person name="Brunel D."/>
            <person name="Catrice O."/>
            <person name="Chaidir N."/>
            <person name="Claudel C."/>
            <person name="Donnadieu C."/>
            <person name="Faraut T."/>
            <person name="Fievet G."/>
            <person name="Helmstetter N."/>
            <person name="King M."/>
            <person name="Knapp S.J."/>
            <person name="Lai Z."/>
            <person name="Le Paslier M.C."/>
            <person name="Lippi Y."/>
            <person name="Lorenzon L."/>
            <person name="Mandel J.R."/>
            <person name="Marage G."/>
            <person name="Marchand G."/>
            <person name="Marquand E."/>
            <person name="Bret-Mestries E."/>
            <person name="Morien E."/>
            <person name="Nambeesan S."/>
            <person name="Nguyen T."/>
            <person name="Pegot-Espagnet P."/>
            <person name="Pouilly N."/>
            <person name="Raftis F."/>
            <person name="Sallet E."/>
            <person name="Schiex T."/>
            <person name="Thomas J."/>
            <person name="Vandecasteele C."/>
            <person name="Vares D."/>
            <person name="Vear F."/>
            <person name="Vautrin S."/>
            <person name="Crespi M."/>
            <person name="Mangin B."/>
            <person name="Burke J.M."/>
            <person name="Salse J."/>
            <person name="Munos S."/>
            <person name="Vincourt P."/>
            <person name="Rieseberg L.H."/>
            <person name="Langlade N.B."/>
        </authorList>
    </citation>
    <scope>NUCLEOTIDE SEQUENCE</scope>
    <source>
        <tissue evidence="1">Leaves</tissue>
    </source>
</reference>
<dbReference type="Gramene" id="mRNA:HanXRQr2_Chr13g0586891">
    <property type="protein sequence ID" value="CDS:HanXRQr2_Chr13g0586891.1"/>
    <property type="gene ID" value="HanXRQr2_Chr13g0586891"/>
</dbReference>
<protein>
    <submittedName>
        <fullName evidence="1">Uncharacterized protein</fullName>
    </submittedName>
</protein>
<accession>A0A9K3EHQ2</accession>
<organism evidence="1 2">
    <name type="scientific">Helianthus annuus</name>
    <name type="common">Common sunflower</name>
    <dbReference type="NCBI Taxonomy" id="4232"/>
    <lineage>
        <taxon>Eukaryota</taxon>
        <taxon>Viridiplantae</taxon>
        <taxon>Streptophyta</taxon>
        <taxon>Embryophyta</taxon>
        <taxon>Tracheophyta</taxon>
        <taxon>Spermatophyta</taxon>
        <taxon>Magnoliopsida</taxon>
        <taxon>eudicotyledons</taxon>
        <taxon>Gunneridae</taxon>
        <taxon>Pentapetalae</taxon>
        <taxon>asterids</taxon>
        <taxon>campanulids</taxon>
        <taxon>Asterales</taxon>
        <taxon>Asteraceae</taxon>
        <taxon>Asteroideae</taxon>
        <taxon>Heliantheae alliance</taxon>
        <taxon>Heliantheae</taxon>
        <taxon>Helianthus</taxon>
    </lineage>
</organism>
<gene>
    <name evidence="1" type="ORF">HanXRQr2_Chr13g0586891</name>
</gene>
<evidence type="ECO:0000313" key="2">
    <source>
        <dbReference type="Proteomes" id="UP000215914"/>
    </source>
</evidence>
<dbReference type="EMBL" id="MNCJ02000328">
    <property type="protein sequence ID" value="KAF5773279.1"/>
    <property type="molecule type" value="Genomic_DNA"/>
</dbReference>
<sequence length="69" mass="8169">MYAFPVFDQSRFRFLTYESCECYKNRSLLHRFTHTTPQHCFAHPSSRFDTLTTPQHLRTTCTLVGVLPE</sequence>
<comment type="caution">
    <text evidence="1">The sequence shown here is derived from an EMBL/GenBank/DDBJ whole genome shotgun (WGS) entry which is preliminary data.</text>
</comment>
<dbReference type="AlphaFoldDB" id="A0A9K3EHQ2"/>
<name>A0A9K3EHQ2_HELAN</name>
<evidence type="ECO:0000313" key="1">
    <source>
        <dbReference type="EMBL" id="KAF5773279.1"/>
    </source>
</evidence>
<proteinExistence type="predicted"/>
<reference evidence="1" key="2">
    <citation type="submission" date="2020-06" db="EMBL/GenBank/DDBJ databases">
        <title>Helianthus annuus Genome sequencing and assembly Release 2.</title>
        <authorList>
            <person name="Gouzy J."/>
            <person name="Langlade N."/>
            <person name="Munos S."/>
        </authorList>
    </citation>
    <scope>NUCLEOTIDE SEQUENCE</scope>
    <source>
        <tissue evidence="1">Leaves</tissue>
    </source>
</reference>
<dbReference type="Proteomes" id="UP000215914">
    <property type="component" value="Unassembled WGS sequence"/>
</dbReference>
<keyword evidence="2" id="KW-1185">Reference proteome</keyword>